<sequence length="362" mass="40000">MGGVENYLVEAGKELLIKVVAQTLPSYSMSCFLLPKTFSLEYVSDLIDSESYTWKESVLEFIFSLEDCEVINLIPLSSRLPPDRMIRHYDSKGLFSAKSAYVLARDRILQINNGASSSTLSQSSSEFWSSIWKAHVPAKVKVCMWRACSDILPTHSRLQTRGVSLVDNCVLCGLEGYGLQAFHAANPCQKTITRQLALPRWTPPSPGWLKVNVDGPFHVATNTGGIGMVIRDFLGHFVAGHAAPLTHECSPEQVEVMAILSAVHFIHDLGFQPVIIQSDSLQVVQACNLGSPNLSIFRHLYEDIILSLEDLPCSTLHHVYREANAIAHFLARQALAPSLSDSWVAVSPDIIPNVLFSDCNHI</sequence>
<accession>A0AAW1WW69</accession>
<protein>
    <recommendedName>
        <fullName evidence="5">RNase H type-1 domain-containing protein</fullName>
    </recommendedName>
</protein>
<feature type="domain" description="Reverse transcriptase zinc-binding" evidence="2">
    <location>
        <begin position="95"/>
        <end position="175"/>
    </location>
</feature>
<dbReference type="PANTHER" id="PTHR47074:SF11">
    <property type="entry name" value="REVERSE TRANSCRIPTASE-LIKE PROTEIN"/>
    <property type="match status" value="1"/>
</dbReference>
<dbReference type="InterPro" id="IPR052929">
    <property type="entry name" value="RNase_H-like_EbsB-rel"/>
</dbReference>
<dbReference type="EMBL" id="JBEDUW010000005">
    <property type="protein sequence ID" value="KAK9928384.1"/>
    <property type="molecule type" value="Genomic_DNA"/>
</dbReference>
<evidence type="ECO:0000259" key="1">
    <source>
        <dbReference type="Pfam" id="PF13456"/>
    </source>
</evidence>
<gene>
    <name evidence="3" type="ORF">M0R45_025521</name>
</gene>
<dbReference type="Pfam" id="PF13456">
    <property type="entry name" value="RVT_3"/>
    <property type="match status" value="1"/>
</dbReference>
<evidence type="ECO:0000259" key="2">
    <source>
        <dbReference type="Pfam" id="PF13966"/>
    </source>
</evidence>
<feature type="domain" description="RNase H type-1" evidence="1">
    <location>
        <begin position="212"/>
        <end position="334"/>
    </location>
</feature>
<dbReference type="CDD" id="cd06222">
    <property type="entry name" value="RNase_H_like"/>
    <property type="match status" value="1"/>
</dbReference>
<dbReference type="InterPro" id="IPR044730">
    <property type="entry name" value="RNase_H-like_dom_plant"/>
</dbReference>
<keyword evidence="4" id="KW-1185">Reference proteome</keyword>
<dbReference type="InterPro" id="IPR012337">
    <property type="entry name" value="RNaseH-like_sf"/>
</dbReference>
<dbReference type="InterPro" id="IPR036397">
    <property type="entry name" value="RNaseH_sf"/>
</dbReference>
<evidence type="ECO:0000313" key="4">
    <source>
        <dbReference type="Proteomes" id="UP001457282"/>
    </source>
</evidence>
<dbReference type="InterPro" id="IPR002156">
    <property type="entry name" value="RNaseH_domain"/>
</dbReference>
<dbReference type="SUPFAM" id="SSF53098">
    <property type="entry name" value="Ribonuclease H-like"/>
    <property type="match status" value="1"/>
</dbReference>
<evidence type="ECO:0008006" key="5">
    <source>
        <dbReference type="Google" id="ProtNLM"/>
    </source>
</evidence>
<proteinExistence type="predicted"/>
<comment type="caution">
    <text evidence="3">The sequence shown here is derived from an EMBL/GenBank/DDBJ whole genome shotgun (WGS) entry which is preliminary data.</text>
</comment>
<dbReference type="Proteomes" id="UP001457282">
    <property type="component" value="Unassembled WGS sequence"/>
</dbReference>
<dbReference type="Pfam" id="PF13966">
    <property type="entry name" value="zf-RVT"/>
    <property type="match status" value="1"/>
</dbReference>
<evidence type="ECO:0000313" key="3">
    <source>
        <dbReference type="EMBL" id="KAK9928384.1"/>
    </source>
</evidence>
<dbReference type="GO" id="GO:0004523">
    <property type="term" value="F:RNA-DNA hybrid ribonuclease activity"/>
    <property type="evidence" value="ECO:0007669"/>
    <property type="project" value="InterPro"/>
</dbReference>
<reference evidence="3 4" key="1">
    <citation type="journal article" date="2023" name="G3 (Bethesda)">
        <title>A chromosome-length genome assembly and annotation of blackberry (Rubus argutus, cv. 'Hillquist').</title>
        <authorList>
            <person name="Bruna T."/>
            <person name="Aryal R."/>
            <person name="Dudchenko O."/>
            <person name="Sargent D.J."/>
            <person name="Mead D."/>
            <person name="Buti M."/>
            <person name="Cavallini A."/>
            <person name="Hytonen T."/>
            <person name="Andres J."/>
            <person name="Pham M."/>
            <person name="Weisz D."/>
            <person name="Mascagni F."/>
            <person name="Usai G."/>
            <person name="Natali L."/>
            <person name="Bassil N."/>
            <person name="Fernandez G.E."/>
            <person name="Lomsadze A."/>
            <person name="Armour M."/>
            <person name="Olukolu B."/>
            <person name="Poorten T."/>
            <person name="Britton C."/>
            <person name="Davik J."/>
            <person name="Ashrafi H."/>
            <person name="Aiden E.L."/>
            <person name="Borodovsky M."/>
            <person name="Worthington M."/>
        </authorList>
    </citation>
    <scope>NUCLEOTIDE SEQUENCE [LARGE SCALE GENOMIC DNA]</scope>
    <source>
        <strain evidence="3">PI 553951</strain>
    </source>
</reference>
<dbReference type="AlphaFoldDB" id="A0AAW1WW69"/>
<dbReference type="PANTHER" id="PTHR47074">
    <property type="entry name" value="BNAC02G40300D PROTEIN"/>
    <property type="match status" value="1"/>
</dbReference>
<dbReference type="InterPro" id="IPR026960">
    <property type="entry name" value="RVT-Znf"/>
</dbReference>
<dbReference type="GO" id="GO:0003676">
    <property type="term" value="F:nucleic acid binding"/>
    <property type="evidence" value="ECO:0007669"/>
    <property type="project" value="InterPro"/>
</dbReference>
<name>A0AAW1WW69_RUBAR</name>
<dbReference type="Gene3D" id="3.30.420.10">
    <property type="entry name" value="Ribonuclease H-like superfamily/Ribonuclease H"/>
    <property type="match status" value="1"/>
</dbReference>
<organism evidence="3 4">
    <name type="scientific">Rubus argutus</name>
    <name type="common">Southern blackberry</name>
    <dbReference type="NCBI Taxonomy" id="59490"/>
    <lineage>
        <taxon>Eukaryota</taxon>
        <taxon>Viridiplantae</taxon>
        <taxon>Streptophyta</taxon>
        <taxon>Embryophyta</taxon>
        <taxon>Tracheophyta</taxon>
        <taxon>Spermatophyta</taxon>
        <taxon>Magnoliopsida</taxon>
        <taxon>eudicotyledons</taxon>
        <taxon>Gunneridae</taxon>
        <taxon>Pentapetalae</taxon>
        <taxon>rosids</taxon>
        <taxon>fabids</taxon>
        <taxon>Rosales</taxon>
        <taxon>Rosaceae</taxon>
        <taxon>Rosoideae</taxon>
        <taxon>Rosoideae incertae sedis</taxon>
        <taxon>Rubus</taxon>
    </lineage>
</organism>